<feature type="transmembrane region" description="Helical" evidence="1">
    <location>
        <begin position="92"/>
        <end position="111"/>
    </location>
</feature>
<proteinExistence type="predicted"/>
<feature type="transmembrane region" description="Helical" evidence="1">
    <location>
        <begin position="271"/>
        <end position="295"/>
    </location>
</feature>
<name>A0ABS9KAH1_9BACT</name>
<keyword evidence="3" id="KW-1185">Reference proteome</keyword>
<protein>
    <submittedName>
        <fullName evidence="2">Uncharacterized protein</fullName>
    </submittedName>
</protein>
<organism evidence="2 3">
    <name type="scientific">Rhodohalobacter sulfatireducens</name>
    <dbReference type="NCBI Taxonomy" id="2911366"/>
    <lineage>
        <taxon>Bacteria</taxon>
        <taxon>Pseudomonadati</taxon>
        <taxon>Balneolota</taxon>
        <taxon>Balneolia</taxon>
        <taxon>Balneolales</taxon>
        <taxon>Balneolaceae</taxon>
        <taxon>Rhodohalobacter</taxon>
    </lineage>
</organism>
<dbReference type="RefSeq" id="WP_237852692.1">
    <property type="nucleotide sequence ID" value="NZ_JAKLWS010000004.1"/>
</dbReference>
<feature type="transmembrane region" description="Helical" evidence="1">
    <location>
        <begin position="45"/>
        <end position="62"/>
    </location>
</feature>
<evidence type="ECO:0000313" key="2">
    <source>
        <dbReference type="EMBL" id="MCG2587848.1"/>
    </source>
</evidence>
<feature type="transmembrane region" description="Helical" evidence="1">
    <location>
        <begin position="233"/>
        <end position="251"/>
    </location>
</feature>
<feature type="transmembrane region" description="Helical" evidence="1">
    <location>
        <begin position="20"/>
        <end position="36"/>
    </location>
</feature>
<dbReference type="EMBL" id="JAKLWS010000004">
    <property type="protein sequence ID" value="MCG2587848.1"/>
    <property type="molecule type" value="Genomic_DNA"/>
</dbReference>
<sequence length="305" mass="35703">MLHSTTLQRFFQFPGYLEHLQLILVLGTLFTLERIFRKDTKSQQIYSFLIVGGICFTALFIHEGFLFFYLPMIFMYWVYQLPGSIVFNTFRLILLTGLVLQTWLIGTYGLLPADQYQPFLNELQNRFGTNNVDIESMRVLFRGFSSNLNFTWNWFEQRLIEKLIHLGFTFIILSPTAYIFCDLYQEDFRKAWRILFKKHETQNISTPKNSFLKGLLVLSCLTPLILVPIGIDLFRWISISTLNLFVITAFLMSDQEFHRRAAETLYRLRYVLVLVIALSLIFGVLGVTNSFSWVYKLTINLGLGI</sequence>
<keyword evidence="1" id="KW-0812">Transmembrane</keyword>
<gene>
    <name evidence="2" type="ORF">L6773_04685</name>
</gene>
<reference evidence="2" key="1">
    <citation type="submission" date="2022-01" db="EMBL/GenBank/DDBJ databases">
        <authorList>
            <person name="Wang Y."/>
        </authorList>
    </citation>
    <scope>NUCLEOTIDE SEQUENCE</scope>
    <source>
        <strain evidence="2">WB101</strain>
    </source>
</reference>
<evidence type="ECO:0000313" key="3">
    <source>
        <dbReference type="Proteomes" id="UP001165366"/>
    </source>
</evidence>
<dbReference type="Proteomes" id="UP001165366">
    <property type="component" value="Unassembled WGS sequence"/>
</dbReference>
<feature type="transmembrane region" description="Helical" evidence="1">
    <location>
        <begin position="163"/>
        <end position="184"/>
    </location>
</feature>
<evidence type="ECO:0000256" key="1">
    <source>
        <dbReference type="SAM" id="Phobius"/>
    </source>
</evidence>
<keyword evidence="1" id="KW-0472">Membrane</keyword>
<comment type="caution">
    <text evidence="2">The sequence shown here is derived from an EMBL/GenBank/DDBJ whole genome shotgun (WGS) entry which is preliminary data.</text>
</comment>
<keyword evidence="1" id="KW-1133">Transmembrane helix</keyword>
<reference evidence="2" key="2">
    <citation type="submission" date="2024-05" db="EMBL/GenBank/DDBJ databases">
        <title>Rhodohalobacter halophilus gen. nov., sp. nov., a moderately halophilic member of the family Balneolaceae.</title>
        <authorList>
            <person name="Xia J."/>
        </authorList>
    </citation>
    <scope>NUCLEOTIDE SEQUENCE</scope>
    <source>
        <strain evidence="2">WB101</strain>
    </source>
</reference>
<accession>A0ABS9KAH1</accession>
<feature type="transmembrane region" description="Helical" evidence="1">
    <location>
        <begin position="68"/>
        <end position="87"/>
    </location>
</feature>
<feature type="transmembrane region" description="Helical" evidence="1">
    <location>
        <begin position="210"/>
        <end position="227"/>
    </location>
</feature>